<evidence type="ECO:0008006" key="3">
    <source>
        <dbReference type="Google" id="ProtNLM"/>
    </source>
</evidence>
<evidence type="ECO:0000313" key="1">
    <source>
        <dbReference type="EMBL" id="SDA91723.1"/>
    </source>
</evidence>
<sequence>EVPVIESAVLLDKEGREIAIGKRVAGKMTFEGSNLQKGIYFIHVVVDGEFTREQIIIE</sequence>
<feature type="non-terminal residue" evidence="1">
    <location>
        <position position="1"/>
    </location>
</feature>
<reference evidence="2" key="1">
    <citation type="submission" date="2016-10" db="EMBL/GenBank/DDBJ databases">
        <authorList>
            <person name="Varghese N."/>
            <person name="Submissions S."/>
        </authorList>
    </citation>
    <scope>NUCLEOTIDE SEQUENCE [LARGE SCALE GENOMIC DNA]</scope>
    <source>
        <strain evidence="2">DSM 22703</strain>
    </source>
</reference>
<organism evidence="1 2">
    <name type="scientific">Algoriphagus alkaliphilus</name>
    <dbReference type="NCBI Taxonomy" id="279824"/>
    <lineage>
        <taxon>Bacteria</taxon>
        <taxon>Pseudomonadati</taxon>
        <taxon>Bacteroidota</taxon>
        <taxon>Cytophagia</taxon>
        <taxon>Cytophagales</taxon>
        <taxon>Cyclobacteriaceae</taxon>
        <taxon>Algoriphagus</taxon>
    </lineage>
</organism>
<accession>A0A1G5ZBS6</accession>
<gene>
    <name evidence="1" type="ORF">SAMN03080617_03433</name>
</gene>
<name>A0A1G5ZBS6_9BACT</name>
<dbReference type="AlphaFoldDB" id="A0A1G5ZBS6"/>
<evidence type="ECO:0000313" key="2">
    <source>
        <dbReference type="Proteomes" id="UP000198756"/>
    </source>
</evidence>
<dbReference type="EMBL" id="FMXE01000030">
    <property type="protein sequence ID" value="SDA91723.1"/>
    <property type="molecule type" value="Genomic_DNA"/>
</dbReference>
<keyword evidence="2" id="KW-1185">Reference proteome</keyword>
<proteinExistence type="predicted"/>
<dbReference type="Proteomes" id="UP000198756">
    <property type="component" value="Unassembled WGS sequence"/>
</dbReference>
<protein>
    <recommendedName>
        <fullName evidence="3">Por secretion system C-terminal sorting domain-containing protein</fullName>
    </recommendedName>
</protein>